<sequence>MQRLNEVQKISCAAKPKGEFMHVFCNSSLNHRKITDYLDTERIQYYVVPPAAKKPVKVVIKGLPIDFSTEEIKNNLTKLNFRVDKVNQLRKFKDKKPLNIFQVHLLKSENIQDIYKLTTMEYYFIYAEKYERKAIGQCFCCQKFALHSSGCKMEARCVICAETHDSRACPMKKRDNFTPKCTNCDGPHTASFRGCLKCQKLRKTVPGQSYASILKENNKNTTTERPPATNNKQKIPPTNLSPQIIQEILNPNYLSDLIKLLKETKKIMDSIPNIKKVLKKMESTENITTKLLSWLKPFRRTNPLL</sequence>
<feature type="domain" description="Pre-C2HC" evidence="2">
    <location>
        <begin position="69"/>
        <end position="128"/>
    </location>
</feature>
<dbReference type="Proteomes" id="UP000499080">
    <property type="component" value="Unassembled WGS sequence"/>
</dbReference>
<feature type="region of interest" description="Disordered" evidence="1">
    <location>
        <begin position="212"/>
        <end position="237"/>
    </location>
</feature>
<dbReference type="PANTHER" id="PTHR33273">
    <property type="entry name" value="DOMAIN-CONTAINING PROTEIN, PUTATIVE-RELATED"/>
    <property type="match status" value="1"/>
</dbReference>
<dbReference type="AlphaFoldDB" id="A0A4Y2KXW5"/>
<evidence type="ECO:0000313" key="3">
    <source>
        <dbReference type="EMBL" id="GBN07135.1"/>
    </source>
</evidence>
<evidence type="ECO:0000259" key="2">
    <source>
        <dbReference type="Pfam" id="PF07530"/>
    </source>
</evidence>
<evidence type="ECO:0000313" key="4">
    <source>
        <dbReference type="Proteomes" id="UP000499080"/>
    </source>
</evidence>
<dbReference type="EMBL" id="BGPR01005135">
    <property type="protein sequence ID" value="GBN07135.1"/>
    <property type="molecule type" value="Genomic_DNA"/>
</dbReference>
<keyword evidence="4" id="KW-1185">Reference proteome</keyword>
<feature type="compositionally biased region" description="Polar residues" evidence="1">
    <location>
        <begin position="219"/>
        <end position="237"/>
    </location>
</feature>
<name>A0A4Y2KXW5_ARAVE</name>
<accession>A0A4Y2KXW5</accession>
<proteinExistence type="predicted"/>
<dbReference type="OrthoDB" id="8123891at2759"/>
<dbReference type="Pfam" id="PF07530">
    <property type="entry name" value="PRE_C2HC"/>
    <property type="match status" value="1"/>
</dbReference>
<dbReference type="InterPro" id="IPR006579">
    <property type="entry name" value="Pre_C2HC_dom"/>
</dbReference>
<protein>
    <recommendedName>
        <fullName evidence="2">Pre-C2HC domain-containing protein</fullName>
    </recommendedName>
</protein>
<reference evidence="3 4" key="1">
    <citation type="journal article" date="2019" name="Sci. Rep.">
        <title>Orb-weaving spider Araneus ventricosus genome elucidates the spidroin gene catalogue.</title>
        <authorList>
            <person name="Kono N."/>
            <person name="Nakamura H."/>
            <person name="Ohtoshi R."/>
            <person name="Moran D.A.P."/>
            <person name="Shinohara A."/>
            <person name="Yoshida Y."/>
            <person name="Fujiwara M."/>
            <person name="Mori M."/>
            <person name="Tomita M."/>
            <person name="Arakawa K."/>
        </authorList>
    </citation>
    <scope>NUCLEOTIDE SEQUENCE [LARGE SCALE GENOMIC DNA]</scope>
</reference>
<comment type="caution">
    <text evidence="3">The sequence shown here is derived from an EMBL/GenBank/DDBJ whole genome shotgun (WGS) entry which is preliminary data.</text>
</comment>
<evidence type="ECO:0000256" key="1">
    <source>
        <dbReference type="SAM" id="MobiDB-lite"/>
    </source>
</evidence>
<gene>
    <name evidence="3" type="ORF">AVEN_231143_1</name>
</gene>
<organism evidence="3 4">
    <name type="scientific">Araneus ventricosus</name>
    <name type="common">Orbweaver spider</name>
    <name type="synonym">Epeira ventricosa</name>
    <dbReference type="NCBI Taxonomy" id="182803"/>
    <lineage>
        <taxon>Eukaryota</taxon>
        <taxon>Metazoa</taxon>
        <taxon>Ecdysozoa</taxon>
        <taxon>Arthropoda</taxon>
        <taxon>Chelicerata</taxon>
        <taxon>Arachnida</taxon>
        <taxon>Araneae</taxon>
        <taxon>Araneomorphae</taxon>
        <taxon>Entelegynae</taxon>
        <taxon>Araneoidea</taxon>
        <taxon>Araneidae</taxon>
        <taxon>Araneus</taxon>
    </lineage>
</organism>
<dbReference type="PANTHER" id="PTHR33273:SF2">
    <property type="entry name" value="ENDONUCLEASE_EXONUCLEASE_PHOSPHATASE DOMAIN-CONTAINING PROTEIN"/>
    <property type="match status" value="1"/>
</dbReference>